<sequence length="310" mass="35095">MKILRYLFRPLSSGCAAVSCALLFTACIEVDYDFGGHAPEPQVTINALLTPQEEFTVSLHWSGIYTDEIMTFKPVSEAEIRLFEDGREVVRCTASPQGATNTGFRAATGRRYRLEVDVPDYGLLSAETDVPAAPQADIGFVRQKGEYRHFLLDALTVPRDVKAVWIRGDYIQTEQATGTKRAEISEYYTPSPFVDQVNGANDAYEADEKGSTIVFEKFLRIPCENSEQVLPLRFSVWGSTDEWTRFRHTFRVITPSSAYDRYMRSRYKQQLNSEWGAEENPFIEQITVYSNISNGLGIFAGYNYTQTSEL</sequence>
<evidence type="ECO:0000256" key="1">
    <source>
        <dbReference type="SAM" id="SignalP"/>
    </source>
</evidence>
<proteinExistence type="predicted"/>
<dbReference type="Proteomes" id="UP000717835">
    <property type="component" value="Unassembled WGS sequence"/>
</dbReference>
<dbReference type="Pfam" id="PF14054">
    <property type="entry name" value="DUF4249"/>
    <property type="match status" value="1"/>
</dbReference>
<accession>A0A921HYU3</accession>
<name>A0A921HYU3_9BACT</name>
<reference evidence="2" key="1">
    <citation type="journal article" date="2021" name="PeerJ">
        <title>Extensive microbial diversity within the chicken gut microbiome revealed by metagenomics and culture.</title>
        <authorList>
            <person name="Gilroy R."/>
            <person name="Ravi A."/>
            <person name="Getino M."/>
            <person name="Pursley I."/>
            <person name="Horton D.L."/>
            <person name="Alikhan N.F."/>
            <person name="Baker D."/>
            <person name="Gharbi K."/>
            <person name="Hall N."/>
            <person name="Watson M."/>
            <person name="Adriaenssens E.M."/>
            <person name="Foster-Nyarko E."/>
            <person name="Jarju S."/>
            <person name="Secka A."/>
            <person name="Antonio M."/>
            <person name="Oren A."/>
            <person name="Chaudhuri R.R."/>
            <person name="La Ragione R."/>
            <person name="Hildebrand F."/>
            <person name="Pallen M.J."/>
        </authorList>
    </citation>
    <scope>NUCLEOTIDE SEQUENCE</scope>
    <source>
        <strain evidence="2">CHK55-1828</strain>
    </source>
</reference>
<organism evidence="2 3">
    <name type="scientific">Mediterranea massiliensis</name>
    <dbReference type="NCBI Taxonomy" id="1841865"/>
    <lineage>
        <taxon>Bacteria</taxon>
        <taxon>Pseudomonadati</taxon>
        <taxon>Bacteroidota</taxon>
        <taxon>Bacteroidia</taxon>
        <taxon>Bacteroidales</taxon>
        <taxon>Bacteroidaceae</taxon>
        <taxon>Mediterranea</taxon>
    </lineage>
</organism>
<feature type="chain" id="PRO_5037968129" evidence="1">
    <location>
        <begin position="22"/>
        <end position="310"/>
    </location>
</feature>
<dbReference type="PROSITE" id="PS51257">
    <property type="entry name" value="PROKAR_LIPOPROTEIN"/>
    <property type="match status" value="1"/>
</dbReference>
<dbReference type="EMBL" id="DYVX01000090">
    <property type="protein sequence ID" value="HJF92930.1"/>
    <property type="molecule type" value="Genomic_DNA"/>
</dbReference>
<feature type="signal peptide" evidence="1">
    <location>
        <begin position="1"/>
        <end position="21"/>
    </location>
</feature>
<dbReference type="AlphaFoldDB" id="A0A921HYU3"/>
<keyword evidence="1" id="KW-0732">Signal</keyword>
<evidence type="ECO:0000313" key="3">
    <source>
        <dbReference type="Proteomes" id="UP000717835"/>
    </source>
</evidence>
<protein>
    <submittedName>
        <fullName evidence="2">DUF4249 domain-containing protein</fullName>
    </submittedName>
</protein>
<comment type="caution">
    <text evidence="2">The sequence shown here is derived from an EMBL/GenBank/DDBJ whole genome shotgun (WGS) entry which is preliminary data.</text>
</comment>
<dbReference type="InterPro" id="IPR025345">
    <property type="entry name" value="DUF4249"/>
</dbReference>
<evidence type="ECO:0000313" key="2">
    <source>
        <dbReference type="EMBL" id="HJF92930.1"/>
    </source>
</evidence>
<reference evidence="2" key="2">
    <citation type="submission" date="2021-09" db="EMBL/GenBank/DDBJ databases">
        <authorList>
            <person name="Gilroy R."/>
        </authorList>
    </citation>
    <scope>NUCLEOTIDE SEQUENCE</scope>
    <source>
        <strain evidence="2">CHK55-1828</strain>
    </source>
</reference>
<dbReference type="RefSeq" id="WP_276828848.1">
    <property type="nucleotide sequence ID" value="NZ_DYVX01000090.1"/>
</dbReference>
<gene>
    <name evidence="2" type="ORF">K8W02_11200</name>
</gene>